<protein>
    <submittedName>
        <fullName evidence="10">C-type cytochrome biogenesis protein CcmI</fullName>
    </submittedName>
</protein>
<dbReference type="PANTHER" id="PTHR47870:SF4">
    <property type="entry name" value="CYTOCHROME C-TYPE BIOGENESIS PROTEIN CYCH"/>
    <property type="match status" value="1"/>
</dbReference>
<keyword evidence="4 5" id="KW-0802">TPR repeat</keyword>
<dbReference type="Pfam" id="PF23892">
    <property type="entry name" value="Ig_CycH"/>
    <property type="match status" value="1"/>
</dbReference>
<dbReference type="NCBIfam" id="TIGR03142">
    <property type="entry name" value="cytochro_ccmI"/>
    <property type="match status" value="1"/>
</dbReference>
<feature type="transmembrane region" description="Helical" evidence="7">
    <location>
        <begin position="93"/>
        <end position="114"/>
    </location>
</feature>
<evidence type="ECO:0000256" key="6">
    <source>
        <dbReference type="SAM" id="MobiDB-lite"/>
    </source>
</evidence>
<name>A0A317CHS6_9GAMM</name>
<keyword evidence="7" id="KW-1133">Transmembrane helix</keyword>
<evidence type="ECO:0000313" key="11">
    <source>
        <dbReference type="Proteomes" id="UP000245539"/>
    </source>
</evidence>
<dbReference type="InterPro" id="IPR051263">
    <property type="entry name" value="C-type_cytochrome_biogenesis"/>
</dbReference>
<dbReference type="InterPro" id="IPR011990">
    <property type="entry name" value="TPR-like_helical_dom_sf"/>
</dbReference>
<dbReference type="PROSITE" id="PS50005">
    <property type="entry name" value="TPR"/>
    <property type="match status" value="1"/>
</dbReference>
<comment type="subcellular location">
    <subcellularLocation>
        <location evidence="1">Cell envelope</location>
    </subcellularLocation>
</comment>
<dbReference type="AlphaFoldDB" id="A0A317CHS6"/>
<dbReference type="Pfam" id="PF23914">
    <property type="entry name" value="TPR_CcmH_CycH"/>
    <property type="match status" value="1"/>
</dbReference>
<dbReference type="InterPro" id="IPR019734">
    <property type="entry name" value="TPR_rpt"/>
</dbReference>
<evidence type="ECO:0000259" key="8">
    <source>
        <dbReference type="Pfam" id="PF23892"/>
    </source>
</evidence>
<feature type="region of interest" description="Disordered" evidence="6">
    <location>
        <begin position="283"/>
        <end position="312"/>
    </location>
</feature>
<gene>
    <name evidence="10" type="primary">ccmI</name>
    <name evidence="10" type="ORF">DKW60_14065</name>
</gene>
<evidence type="ECO:0000313" key="10">
    <source>
        <dbReference type="EMBL" id="PWQ95822.1"/>
    </source>
</evidence>
<reference evidence="10 11" key="1">
    <citation type="submission" date="2018-05" db="EMBL/GenBank/DDBJ databases">
        <title>Leucothrix arctica sp. nov., isolated from Arctic seawater.</title>
        <authorList>
            <person name="Choi A."/>
            <person name="Baek K."/>
        </authorList>
    </citation>
    <scope>NUCLEOTIDE SEQUENCE [LARGE SCALE GENOMIC DNA]</scope>
    <source>
        <strain evidence="10 11">JCM 18388</strain>
    </source>
</reference>
<dbReference type="InterPro" id="IPR056412">
    <property type="entry name" value="Ig_CycH"/>
</dbReference>
<keyword evidence="11" id="KW-1185">Reference proteome</keyword>
<dbReference type="SUPFAM" id="SSF48452">
    <property type="entry name" value="TPR-like"/>
    <property type="match status" value="1"/>
</dbReference>
<keyword evidence="3" id="KW-0201">Cytochrome c-type biogenesis</keyword>
<dbReference type="OrthoDB" id="9776053at2"/>
<dbReference type="PANTHER" id="PTHR47870">
    <property type="entry name" value="CYTOCHROME C-TYPE BIOGENESIS PROTEIN CCMH"/>
    <property type="match status" value="1"/>
</dbReference>
<feature type="domain" description="Cytochrome c-type biogenesis protein H Ig-like" evidence="8">
    <location>
        <begin position="336"/>
        <end position="441"/>
    </location>
</feature>
<feature type="domain" description="Cytochrome c-type biogenesis protein H TPR" evidence="9">
    <location>
        <begin position="139"/>
        <end position="263"/>
    </location>
</feature>
<keyword evidence="2" id="KW-0677">Repeat</keyword>
<dbReference type="EMBL" id="QGKM01000041">
    <property type="protein sequence ID" value="PWQ95822.1"/>
    <property type="molecule type" value="Genomic_DNA"/>
</dbReference>
<dbReference type="GO" id="GO:0005886">
    <property type="term" value="C:plasma membrane"/>
    <property type="evidence" value="ECO:0007669"/>
    <property type="project" value="TreeGrafter"/>
</dbReference>
<dbReference type="Gene3D" id="1.25.40.10">
    <property type="entry name" value="Tetratricopeptide repeat domain"/>
    <property type="match status" value="1"/>
</dbReference>
<evidence type="ECO:0000256" key="2">
    <source>
        <dbReference type="ARBA" id="ARBA00022737"/>
    </source>
</evidence>
<keyword evidence="7" id="KW-0812">Transmembrane</keyword>
<dbReference type="InterPro" id="IPR017560">
    <property type="entry name" value="Cyt_c_biogenesis_CcmI"/>
</dbReference>
<organism evidence="10 11">
    <name type="scientific">Leucothrix pacifica</name>
    <dbReference type="NCBI Taxonomy" id="1247513"/>
    <lineage>
        <taxon>Bacteria</taxon>
        <taxon>Pseudomonadati</taxon>
        <taxon>Pseudomonadota</taxon>
        <taxon>Gammaproteobacteria</taxon>
        <taxon>Thiotrichales</taxon>
        <taxon>Thiotrichaceae</taxon>
        <taxon>Leucothrix</taxon>
    </lineage>
</organism>
<comment type="caution">
    <text evidence="10">The sequence shown here is derived from an EMBL/GenBank/DDBJ whole genome shotgun (WGS) entry which is preliminary data.</text>
</comment>
<dbReference type="RefSeq" id="WP_109838294.1">
    <property type="nucleotide sequence ID" value="NZ_QGKM01000041.1"/>
</dbReference>
<evidence type="ECO:0000256" key="7">
    <source>
        <dbReference type="SAM" id="Phobius"/>
    </source>
</evidence>
<evidence type="ECO:0000256" key="4">
    <source>
        <dbReference type="ARBA" id="ARBA00022803"/>
    </source>
</evidence>
<keyword evidence="7" id="KW-0472">Membrane</keyword>
<dbReference type="SMART" id="SM00028">
    <property type="entry name" value="TPR"/>
    <property type="match status" value="2"/>
</dbReference>
<feature type="repeat" description="TPR" evidence="5">
    <location>
        <begin position="159"/>
        <end position="192"/>
    </location>
</feature>
<evidence type="ECO:0000259" key="9">
    <source>
        <dbReference type="Pfam" id="PF23914"/>
    </source>
</evidence>
<accession>A0A317CHS6</accession>
<sequence length="446" mass="49020">MLWFFIAALSLVAVAYLVLPLFRTADEVVDDRKEQNIQIVREQLTELEGSFERGEVESEQYSQRREELEQSLLLDVSGQSESVERPKTSSSSWLSAGFLALFVPISAVALYLYLGTPNAQQLALENAKPEVPLTADGKPDIDKLVTSLHDKLRKNPDNEQGWYMLGRSYMMMQRFEGAIEAYENLYRLQPEEPDVMLMLADALSMKQQGKMAGRPETLINQALAKAPQNTTALWLSGMALEQNGQYQEALDRWQILRPLLNDNLQEQVQLDVLIKRAKAQLAGDEKTETASADTANGQATASGKAVTRKSPTAEDIAVSQGQAETATEKSAAGAKITLSVSLSEEFKSQASPEDSVFIYAKAQSGPPMPLAASRLQVKDLPVTVTLDDSMAMMPQMTLSMFDTVIVGARVSKSGNAVGQDGDLFVEQEQVSHGDEVNLLINNVLKK</sequence>
<dbReference type="Proteomes" id="UP000245539">
    <property type="component" value="Unassembled WGS sequence"/>
</dbReference>
<evidence type="ECO:0000256" key="1">
    <source>
        <dbReference type="ARBA" id="ARBA00004196"/>
    </source>
</evidence>
<dbReference type="GO" id="GO:0017004">
    <property type="term" value="P:cytochrome complex assembly"/>
    <property type="evidence" value="ECO:0007669"/>
    <property type="project" value="UniProtKB-KW"/>
</dbReference>
<evidence type="ECO:0000256" key="5">
    <source>
        <dbReference type="PROSITE-ProRule" id="PRU00339"/>
    </source>
</evidence>
<feature type="compositionally biased region" description="Polar residues" evidence="6">
    <location>
        <begin position="289"/>
        <end position="301"/>
    </location>
</feature>
<dbReference type="GO" id="GO:0030313">
    <property type="term" value="C:cell envelope"/>
    <property type="evidence" value="ECO:0007669"/>
    <property type="project" value="UniProtKB-SubCell"/>
</dbReference>
<proteinExistence type="predicted"/>
<evidence type="ECO:0000256" key="3">
    <source>
        <dbReference type="ARBA" id="ARBA00022748"/>
    </source>
</evidence>
<dbReference type="InterPro" id="IPR056413">
    <property type="entry name" value="TPR_CcmH_CycH"/>
</dbReference>